<dbReference type="EMBL" id="AP025314">
    <property type="protein sequence ID" value="BDD09463.1"/>
    <property type="molecule type" value="Genomic_DNA"/>
</dbReference>
<accession>A0AAU9CHE2</accession>
<organism evidence="1 2">
    <name type="scientific">Fulvitalea axinellae</name>
    <dbReference type="NCBI Taxonomy" id="1182444"/>
    <lineage>
        <taxon>Bacteria</taxon>
        <taxon>Pseudomonadati</taxon>
        <taxon>Bacteroidota</taxon>
        <taxon>Cytophagia</taxon>
        <taxon>Cytophagales</taxon>
        <taxon>Persicobacteraceae</taxon>
        <taxon>Fulvitalea</taxon>
    </lineage>
</organism>
<dbReference type="AlphaFoldDB" id="A0AAU9CHE2"/>
<sequence length="55" mass="6529">MNIFRMRNVAIKDRFGSKKSKGKIYSPLKINNMNIRTTHNDPFFQQNALLEIIQF</sequence>
<reference evidence="1 2" key="1">
    <citation type="submission" date="2021-12" db="EMBL/GenBank/DDBJ databases">
        <title>Genome sequencing of bacteria with rrn-lacking chromosome and rrn-plasmid.</title>
        <authorList>
            <person name="Anda M."/>
            <person name="Iwasaki W."/>
        </authorList>
    </citation>
    <scope>NUCLEOTIDE SEQUENCE [LARGE SCALE GENOMIC DNA]</scope>
    <source>
        <strain evidence="1 2">DSM 100852</strain>
    </source>
</reference>
<keyword evidence="2" id="KW-1185">Reference proteome</keyword>
<evidence type="ECO:0000313" key="2">
    <source>
        <dbReference type="Proteomes" id="UP001348817"/>
    </source>
</evidence>
<evidence type="ECO:0000313" key="1">
    <source>
        <dbReference type="EMBL" id="BDD09463.1"/>
    </source>
</evidence>
<dbReference type="KEGG" id="fax:FUAX_18950"/>
<proteinExistence type="predicted"/>
<gene>
    <name evidence="1" type="ORF">FUAX_18950</name>
</gene>
<dbReference type="Proteomes" id="UP001348817">
    <property type="component" value="Chromosome"/>
</dbReference>
<name>A0AAU9CHE2_9BACT</name>
<protein>
    <submittedName>
        <fullName evidence="1">Uncharacterized protein</fullName>
    </submittedName>
</protein>